<dbReference type="NCBIfam" id="TIGR00278">
    <property type="entry name" value="membrane protein insertion efficiency factor YidD"/>
    <property type="match status" value="1"/>
</dbReference>
<sequence>MLNRICIALIRFYQIVISPIKPKKVKCRFHPTCSNYSLMAIKKYGAIQGIKKTWARLKKCNPYNRDSAIDYP</sequence>
<accession>A0ABT0XI28</accession>
<dbReference type="Proteomes" id="UP001203665">
    <property type="component" value="Unassembled WGS sequence"/>
</dbReference>
<name>A0ABT0XI28_9BACI</name>
<dbReference type="PANTHER" id="PTHR33383">
    <property type="entry name" value="MEMBRANE PROTEIN INSERTION EFFICIENCY FACTOR-RELATED"/>
    <property type="match status" value="1"/>
</dbReference>
<protein>
    <recommendedName>
        <fullName evidence="1">Putative membrane protein insertion efficiency factor</fullName>
    </recommendedName>
</protein>
<dbReference type="Pfam" id="PF01809">
    <property type="entry name" value="YidD"/>
    <property type="match status" value="1"/>
</dbReference>
<dbReference type="PANTHER" id="PTHR33383:SF1">
    <property type="entry name" value="MEMBRANE PROTEIN INSERTION EFFICIENCY FACTOR-RELATED"/>
    <property type="match status" value="1"/>
</dbReference>
<proteinExistence type="inferred from homology"/>
<keyword evidence="1" id="KW-1003">Cell membrane</keyword>
<keyword evidence="3" id="KW-1185">Reference proteome</keyword>
<evidence type="ECO:0000313" key="2">
    <source>
        <dbReference type="EMBL" id="MCM2675557.1"/>
    </source>
</evidence>
<dbReference type="RefSeq" id="WP_251606405.1">
    <property type="nucleotide sequence ID" value="NZ_JAMQJY010000001.1"/>
</dbReference>
<keyword evidence="1" id="KW-0472">Membrane</keyword>
<comment type="similarity">
    <text evidence="1">Belongs to the UPF0161 family.</text>
</comment>
<comment type="subcellular location">
    <subcellularLocation>
        <location evidence="1">Cell membrane</location>
        <topology evidence="1">Peripheral membrane protein</topology>
        <orientation evidence="1">Cytoplasmic side</orientation>
    </subcellularLocation>
</comment>
<dbReference type="EMBL" id="JAMQJY010000001">
    <property type="protein sequence ID" value="MCM2675557.1"/>
    <property type="molecule type" value="Genomic_DNA"/>
</dbReference>
<gene>
    <name evidence="2" type="primary">yidD</name>
    <name evidence="2" type="ORF">NDM98_08675</name>
</gene>
<evidence type="ECO:0000256" key="1">
    <source>
        <dbReference type="HAMAP-Rule" id="MF_00386"/>
    </source>
</evidence>
<reference evidence="2" key="1">
    <citation type="submission" date="2022-06" db="EMBL/GenBank/DDBJ databases">
        <title>Alkalicoccobacillus porphyridii sp. nov., isolated from a marine red alga, Porphyridium purpureum and reclassification of Shouchella plakortidis and Shouchella gibsonii as Alkalicoccobacillus plakortidis comb. nov. and Alkalicoccobacillus gibsonii comb. nov.</title>
        <authorList>
            <person name="Kim K.H."/>
            <person name="Lee J.K."/>
            <person name="Han D.M."/>
            <person name="Baek J.H."/>
            <person name="Jeon C.O."/>
        </authorList>
    </citation>
    <scope>NUCLEOTIDE SEQUENCE</scope>
    <source>
        <strain evidence="2">DSM 19153</strain>
    </source>
</reference>
<dbReference type="SMART" id="SM01234">
    <property type="entry name" value="Haemolytic"/>
    <property type="match status" value="1"/>
</dbReference>
<comment type="caution">
    <text evidence="2">The sequence shown here is derived from an EMBL/GenBank/DDBJ whole genome shotgun (WGS) entry which is preliminary data.</text>
</comment>
<organism evidence="2 3">
    <name type="scientific">Alkalicoccobacillus plakortidis</name>
    <dbReference type="NCBI Taxonomy" id="444060"/>
    <lineage>
        <taxon>Bacteria</taxon>
        <taxon>Bacillati</taxon>
        <taxon>Bacillota</taxon>
        <taxon>Bacilli</taxon>
        <taxon>Bacillales</taxon>
        <taxon>Bacillaceae</taxon>
        <taxon>Alkalicoccobacillus</taxon>
    </lineage>
</organism>
<dbReference type="HAMAP" id="MF_00386">
    <property type="entry name" value="UPF0161_YidD"/>
    <property type="match status" value="1"/>
</dbReference>
<evidence type="ECO:0000313" key="3">
    <source>
        <dbReference type="Proteomes" id="UP001203665"/>
    </source>
</evidence>
<dbReference type="InterPro" id="IPR002696">
    <property type="entry name" value="Membr_insert_effic_factor_YidD"/>
</dbReference>
<comment type="function">
    <text evidence="1">Could be involved in insertion of integral membrane proteins into the membrane.</text>
</comment>